<accession>A0A915CZZ6</accession>
<keyword evidence="1" id="KW-1185">Reference proteome</keyword>
<proteinExistence type="predicted"/>
<protein>
    <submittedName>
        <fullName evidence="2">MIF4G domain-containing protein</fullName>
    </submittedName>
</protein>
<reference evidence="2" key="1">
    <citation type="submission" date="2022-11" db="UniProtKB">
        <authorList>
            <consortium name="WormBaseParasite"/>
        </authorList>
    </citation>
    <scope>IDENTIFICATION</scope>
</reference>
<evidence type="ECO:0000313" key="2">
    <source>
        <dbReference type="WBParaSite" id="jg14086"/>
    </source>
</evidence>
<dbReference type="Proteomes" id="UP000887574">
    <property type="component" value="Unplaced"/>
</dbReference>
<organism evidence="1 2">
    <name type="scientific">Ditylenchus dipsaci</name>
    <dbReference type="NCBI Taxonomy" id="166011"/>
    <lineage>
        <taxon>Eukaryota</taxon>
        <taxon>Metazoa</taxon>
        <taxon>Ecdysozoa</taxon>
        <taxon>Nematoda</taxon>
        <taxon>Chromadorea</taxon>
        <taxon>Rhabditida</taxon>
        <taxon>Tylenchina</taxon>
        <taxon>Tylenchomorpha</taxon>
        <taxon>Sphaerularioidea</taxon>
        <taxon>Anguinidae</taxon>
        <taxon>Anguininae</taxon>
        <taxon>Ditylenchus</taxon>
    </lineage>
</organism>
<sequence>MLFQWSAAVVNFCADASRPNSYEYCTISSPGGAEPNTPTKSTDPFVKFVDEVCAQTVLKIPIPTPSIRQGISLEEQETRSIQDLKMIAQIVEEEGPYNQANASRFKVLVCEIKKAVPEMDAEELVNTIISMAGHYNIRDMDTLNLICRQLCSSRSLNVNQLAGLANALADLTVLDLEVISKIKSEFVEHLIHPMEWDQFTLIAASLARLQVGDVKLWEQHLNGWNNIWKQHALLVCKDA</sequence>
<name>A0A915CZZ6_9BILA</name>
<evidence type="ECO:0000313" key="1">
    <source>
        <dbReference type="Proteomes" id="UP000887574"/>
    </source>
</evidence>
<dbReference type="WBParaSite" id="jg14086">
    <property type="protein sequence ID" value="jg14086"/>
    <property type="gene ID" value="jg14086"/>
</dbReference>
<dbReference type="AlphaFoldDB" id="A0A915CZZ6"/>